<dbReference type="AlphaFoldDB" id="A0A6A6Y264"/>
<proteinExistence type="predicted"/>
<name>A0A6A6Y264_9PEZI</name>
<dbReference type="EMBL" id="MU003722">
    <property type="protein sequence ID" value="KAF2802603.1"/>
    <property type="molecule type" value="Genomic_DNA"/>
</dbReference>
<dbReference type="Proteomes" id="UP000504636">
    <property type="component" value="Unplaced"/>
</dbReference>
<gene>
    <name evidence="1 3" type="ORF">BDZ99DRAFT_468809</name>
</gene>
<organism evidence="1">
    <name type="scientific">Mytilinidion resinicola</name>
    <dbReference type="NCBI Taxonomy" id="574789"/>
    <lineage>
        <taxon>Eukaryota</taxon>
        <taxon>Fungi</taxon>
        <taxon>Dikarya</taxon>
        <taxon>Ascomycota</taxon>
        <taxon>Pezizomycotina</taxon>
        <taxon>Dothideomycetes</taxon>
        <taxon>Pleosporomycetidae</taxon>
        <taxon>Mytilinidiales</taxon>
        <taxon>Mytilinidiaceae</taxon>
        <taxon>Mytilinidion</taxon>
    </lineage>
</organism>
<keyword evidence="2" id="KW-1185">Reference proteome</keyword>
<dbReference type="PANTHER" id="PTHR28255:SF1">
    <property type="entry name" value="UPF0303 PROTEIN YBR137W"/>
    <property type="match status" value="1"/>
</dbReference>
<evidence type="ECO:0000313" key="1">
    <source>
        <dbReference type="EMBL" id="KAF2802603.1"/>
    </source>
</evidence>
<dbReference type="InterPro" id="IPR005624">
    <property type="entry name" value="PduO/GlcC-like"/>
</dbReference>
<dbReference type="GO" id="GO:0006620">
    <property type="term" value="P:post-translational protein targeting to endoplasmic reticulum membrane"/>
    <property type="evidence" value="ECO:0007669"/>
    <property type="project" value="TreeGrafter"/>
</dbReference>
<accession>A0A6A6Y264</accession>
<evidence type="ECO:0000313" key="3">
    <source>
        <dbReference type="RefSeq" id="XP_033569567.1"/>
    </source>
</evidence>
<sequence length="199" mass="21885">MASSTKLDELKERLQDDLSLQTYMHDTYNIFTILKAEHELVLPSFTTDDAWAICSALREILCSMPAVSAVVDVSLANSNHVLAHATTHGTWPESDIWVSRKRNTVCRWGHSTWYMAQAQMGSGVPMDQISPHKLEESFALGETASDYTVQGGGFPIRVRDVEGAVAVVVVHGLSGSGSLDHELIIQVLRAYLQDLASSR</sequence>
<reference evidence="3" key="2">
    <citation type="submission" date="2020-04" db="EMBL/GenBank/DDBJ databases">
        <authorList>
            <consortium name="NCBI Genome Project"/>
        </authorList>
    </citation>
    <scope>NUCLEOTIDE SEQUENCE</scope>
    <source>
        <strain evidence="3">CBS 304.34</strain>
    </source>
</reference>
<dbReference type="Pfam" id="PF03928">
    <property type="entry name" value="HbpS-like"/>
    <property type="match status" value="1"/>
</dbReference>
<dbReference type="GO" id="GO:0072380">
    <property type="term" value="C:TRC complex"/>
    <property type="evidence" value="ECO:0007669"/>
    <property type="project" value="TreeGrafter"/>
</dbReference>
<reference evidence="3" key="3">
    <citation type="submission" date="2025-04" db="UniProtKB">
        <authorList>
            <consortium name="RefSeq"/>
        </authorList>
    </citation>
    <scope>IDENTIFICATION</scope>
    <source>
        <strain evidence="3">CBS 304.34</strain>
    </source>
</reference>
<dbReference type="GeneID" id="54462241"/>
<dbReference type="InterPro" id="IPR038084">
    <property type="entry name" value="PduO/GlcC-like_sf"/>
</dbReference>
<evidence type="ECO:0008006" key="4">
    <source>
        <dbReference type="Google" id="ProtNLM"/>
    </source>
</evidence>
<dbReference type="RefSeq" id="XP_033569567.1">
    <property type="nucleotide sequence ID" value="XM_033721348.1"/>
</dbReference>
<protein>
    <recommendedName>
        <fullName evidence="4">DUF336-domain-containing protein</fullName>
    </recommendedName>
</protein>
<reference evidence="1 3" key="1">
    <citation type="journal article" date="2020" name="Stud. Mycol.">
        <title>101 Dothideomycetes genomes: a test case for predicting lifestyles and emergence of pathogens.</title>
        <authorList>
            <person name="Haridas S."/>
            <person name="Albert R."/>
            <person name="Binder M."/>
            <person name="Bloem J."/>
            <person name="Labutti K."/>
            <person name="Salamov A."/>
            <person name="Andreopoulos B."/>
            <person name="Baker S."/>
            <person name="Barry K."/>
            <person name="Bills G."/>
            <person name="Bluhm B."/>
            <person name="Cannon C."/>
            <person name="Castanera R."/>
            <person name="Culley D."/>
            <person name="Daum C."/>
            <person name="Ezra D."/>
            <person name="Gonzalez J."/>
            <person name="Henrissat B."/>
            <person name="Kuo A."/>
            <person name="Liang C."/>
            <person name="Lipzen A."/>
            <person name="Lutzoni F."/>
            <person name="Magnuson J."/>
            <person name="Mondo S."/>
            <person name="Nolan M."/>
            <person name="Ohm R."/>
            <person name="Pangilinan J."/>
            <person name="Park H.-J."/>
            <person name="Ramirez L."/>
            <person name="Alfaro M."/>
            <person name="Sun H."/>
            <person name="Tritt A."/>
            <person name="Yoshinaga Y."/>
            <person name="Zwiers L.-H."/>
            <person name="Turgeon B."/>
            <person name="Goodwin S."/>
            <person name="Spatafora J."/>
            <person name="Crous P."/>
            <person name="Grigoriev I."/>
        </authorList>
    </citation>
    <scope>NUCLEOTIDE SEQUENCE</scope>
    <source>
        <strain evidence="1 3">CBS 304.34</strain>
    </source>
</reference>
<dbReference type="PANTHER" id="PTHR28255">
    <property type="match status" value="1"/>
</dbReference>
<dbReference type="Gene3D" id="3.30.450.150">
    <property type="entry name" value="Haem-degrading domain"/>
    <property type="match status" value="1"/>
</dbReference>
<evidence type="ECO:0000313" key="2">
    <source>
        <dbReference type="Proteomes" id="UP000504636"/>
    </source>
</evidence>
<dbReference type="SUPFAM" id="SSF143744">
    <property type="entry name" value="GlcG-like"/>
    <property type="match status" value="1"/>
</dbReference>
<dbReference type="OrthoDB" id="2209940at2759"/>
<dbReference type="InterPro" id="IPR010371">
    <property type="entry name" value="YBR137W-like"/>
</dbReference>